<dbReference type="EMBL" id="CP144691">
    <property type="protein sequence ID" value="WVY94832.1"/>
    <property type="molecule type" value="Genomic_DNA"/>
</dbReference>
<dbReference type="AlphaFoldDB" id="A0AAQ3MPA1"/>
<dbReference type="Proteomes" id="UP001374535">
    <property type="component" value="Chromosome 10"/>
</dbReference>
<evidence type="ECO:0000313" key="2">
    <source>
        <dbReference type="Proteomes" id="UP001374535"/>
    </source>
</evidence>
<gene>
    <name evidence="1" type="ORF">V8G54_033920</name>
</gene>
<sequence>MRVLNRRFTVRHTLHAHVGLCRPLPLGGWMHTMQEQPGRCLGCLVVGPADDSAVSTRFSPRAAALARASKPDASYSWIDLLFSSLRRFLKSLSVFKRLSNSPELSSSGTVHEHLLESQALSKHVQLAGRRASTGSFRHLEQSSH</sequence>
<evidence type="ECO:0000313" key="1">
    <source>
        <dbReference type="EMBL" id="WVY94832.1"/>
    </source>
</evidence>
<reference evidence="1 2" key="1">
    <citation type="journal article" date="2023" name="Life. Sci Alliance">
        <title>Evolutionary insights into 3D genome organization and epigenetic landscape of Vigna mungo.</title>
        <authorList>
            <person name="Junaid A."/>
            <person name="Singh B."/>
            <person name="Bhatia S."/>
        </authorList>
    </citation>
    <scope>NUCLEOTIDE SEQUENCE [LARGE SCALE GENOMIC DNA]</scope>
    <source>
        <strain evidence="1">Urdbean</strain>
    </source>
</reference>
<proteinExistence type="predicted"/>
<name>A0AAQ3MPA1_VIGMU</name>
<accession>A0AAQ3MPA1</accession>
<protein>
    <submittedName>
        <fullName evidence="1">Uncharacterized protein</fullName>
    </submittedName>
</protein>
<keyword evidence="2" id="KW-1185">Reference proteome</keyword>
<organism evidence="1 2">
    <name type="scientific">Vigna mungo</name>
    <name type="common">Black gram</name>
    <name type="synonym">Phaseolus mungo</name>
    <dbReference type="NCBI Taxonomy" id="3915"/>
    <lineage>
        <taxon>Eukaryota</taxon>
        <taxon>Viridiplantae</taxon>
        <taxon>Streptophyta</taxon>
        <taxon>Embryophyta</taxon>
        <taxon>Tracheophyta</taxon>
        <taxon>Spermatophyta</taxon>
        <taxon>Magnoliopsida</taxon>
        <taxon>eudicotyledons</taxon>
        <taxon>Gunneridae</taxon>
        <taxon>Pentapetalae</taxon>
        <taxon>rosids</taxon>
        <taxon>fabids</taxon>
        <taxon>Fabales</taxon>
        <taxon>Fabaceae</taxon>
        <taxon>Papilionoideae</taxon>
        <taxon>50 kb inversion clade</taxon>
        <taxon>NPAAA clade</taxon>
        <taxon>indigoferoid/millettioid clade</taxon>
        <taxon>Phaseoleae</taxon>
        <taxon>Vigna</taxon>
    </lineage>
</organism>